<gene>
    <name evidence="1" type="ORF">MRB53_001341</name>
</gene>
<comment type="caution">
    <text evidence="1">The sequence shown here is derived from an EMBL/GenBank/DDBJ whole genome shotgun (WGS) entry which is preliminary data.</text>
</comment>
<accession>A0ACC2MS43</accession>
<sequence>MVRRFQAEGLRIGILSSKHKRSIFGQYFIITQIPLARICLLHPLGIVPDRHIRTPSPRRATSWELLIWALKWFQTSASRNSRRESSRASRRKKMAMSSQSSNIQEGDGEIELEEQLAKVRRKRPRPTRDGKDRKNDALAVIIKYLISSINSTTKTDGSTITECIASLKKIPNVPDKLYIYALNAFRIKEYREIWVSEDDDRMRMLWLKMNADGDFVA</sequence>
<evidence type="ECO:0000313" key="1">
    <source>
        <dbReference type="EMBL" id="KAJ8648318.1"/>
    </source>
</evidence>
<keyword evidence="2" id="KW-1185">Reference proteome</keyword>
<evidence type="ECO:0000313" key="2">
    <source>
        <dbReference type="Proteomes" id="UP001234297"/>
    </source>
</evidence>
<dbReference type="Proteomes" id="UP001234297">
    <property type="component" value="Chromosome 1"/>
</dbReference>
<reference evidence="1 2" key="1">
    <citation type="journal article" date="2022" name="Hortic Res">
        <title>A haplotype resolved chromosomal level avocado genome allows analysis of novel avocado genes.</title>
        <authorList>
            <person name="Nath O."/>
            <person name="Fletcher S.J."/>
            <person name="Hayward A."/>
            <person name="Shaw L.M."/>
            <person name="Masouleh A.K."/>
            <person name="Furtado A."/>
            <person name="Henry R.J."/>
            <person name="Mitter N."/>
        </authorList>
    </citation>
    <scope>NUCLEOTIDE SEQUENCE [LARGE SCALE GENOMIC DNA]</scope>
    <source>
        <strain evidence="2">cv. Hass</strain>
    </source>
</reference>
<name>A0ACC2MS43_PERAE</name>
<proteinExistence type="predicted"/>
<organism evidence="1 2">
    <name type="scientific">Persea americana</name>
    <name type="common">Avocado</name>
    <dbReference type="NCBI Taxonomy" id="3435"/>
    <lineage>
        <taxon>Eukaryota</taxon>
        <taxon>Viridiplantae</taxon>
        <taxon>Streptophyta</taxon>
        <taxon>Embryophyta</taxon>
        <taxon>Tracheophyta</taxon>
        <taxon>Spermatophyta</taxon>
        <taxon>Magnoliopsida</taxon>
        <taxon>Magnoliidae</taxon>
        <taxon>Laurales</taxon>
        <taxon>Lauraceae</taxon>
        <taxon>Persea</taxon>
    </lineage>
</organism>
<dbReference type="EMBL" id="CM056809">
    <property type="protein sequence ID" value="KAJ8648318.1"/>
    <property type="molecule type" value="Genomic_DNA"/>
</dbReference>
<protein>
    <submittedName>
        <fullName evidence="1">Uncharacterized protein</fullName>
    </submittedName>
</protein>